<organism evidence="2 3">
    <name type="scientific">Vicugna pacos</name>
    <name type="common">Alpaca</name>
    <name type="synonym">Lama pacos</name>
    <dbReference type="NCBI Taxonomy" id="30538"/>
    <lineage>
        <taxon>Eukaryota</taxon>
        <taxon>Metazoa</taxon>
        <taxon>Chordata</taxon>
        <taxon>Craniata</taxon>
        <taxon>Vertebrata</taxon>
        <taxon>Euteleostomi</taxon>
        <taxon>Mammalia</taxon>
        <taxon>Eutheria</taxon>
        <taxon>Laurasiatheria</taxon>
        <taxon>Artiodactyla</taxon>
        <taxon>Tylopoda</taxon>
        <taxon>Camelidae</taxon>
        <taxon>Vicugna</taxon>
    </lineage>
</organism>
<proteinExistence type="predicted"/>
<gene>
    <name evidence="3" type="primary">LOC102528925</name>
</gene>
<dbReference type="GO" id="GO:0005634">
    <property type="term" value="C:nucleus"/>
    <property type="evidence" value="ECO:0007669"/>
    <property type="project" value="InterPro"/>
</dbReference>
<dbReference type="Proteomes" id="UP001652581">
    <property type="component" value="Chromosome 1"/>
</dbReference>
<dbReference type="GO" id="GO:0006357">
    <property type="term" value="P:regulation of transcription by RNA polymerase II"/>
    <property type="evidence" value="ECO:0007669"/>
    <property type="project" value="InterPro"/>
</dbReference>
<dbReference type="OrthoDB" id="9434539at2759"/>
<evidence type="ECO:0000313" key="3">
    <source>
        <dbReference type="RefSeq" id="XP_006215661.2"/>
    </source>
</evidence>
<accession>A0A6I9IPQ7</accession>
<evidence type="ECO:0000256" key="1">
    <source>
        <dbReference type="SAM" id="MobiDB-lite"/>
    </source>
</evidence>
<keyword evidence="2" id="KW-1185">Reference proteome</keyword>
<reference evidence="3" key="2">
    <citation type="submission" date="2025-08" db="UniProtKB">
        <authorList>
            <consortium name="RefSeq"/>
        </authorList>
    </citation>
    <scope>IDENTIFICATION</scope>
</reference>
<dbReference type="KEGG" id="vpc:102528925"/>
<dbReference type="FunCoup" id="A0A6I9IPQ7">
    <property type="interactions" value="2729"/>
</dbReference>
<name>A0A6I9IPQ7_VICPA</name>
<feature type="compositionally biased region" description="Basic and acidic residues" evidence="1">
    <location>
        <begin position="1"/>
        <end position="10"/>
    </location>
</feature>
<dbReference type="GO" id="GO:0003690">
    <property type="term" value="F:double-stranded DNA binding"/>
    <property type="evidence" value="ECO:0007669"/>
    <property type="project" value="InterPro"/>
</dbReference>
<dbReference type="GeneID" id="102528925"/>
<dbReference type="InParanoid" id="A0A6I9IPQ7"/>
<reference evidence="2" key="1">
    <citation type="submission" date="2025-05" db="UniProtKB">
        <authorList>
            <consortium name="RefSeq"/>
        </authorList>
    </citation>
    <scope>NUCLEOTIDE SEQUENCE [LARGE SCALE GENOMIC DNA]</scope>
</reference>
<protein>
    <submittedName>
        <fullName evidence="3">Uncharacterized protein</fullName>
    </submittedName>
</protein>
<dbReference type="RefSeq" id="XP_006215661.2">
    <property type="nucleotide sequence ID" value="XM_006215599.4"/>
</dbReference>
<dbReference type="SMR" id="A0A6I9IPQ7"/>
<sequence>MTSRHLRENRVQAQKLFPHHHLLKN</sequence>
<evidence type="ECO:0000313" key="2">
    <source>
        <dbReference type="Proteomes" id="UP001652581"/>
    </source>
</evidence>
<feature type="region of interest" description="Disordered" evidence="1">
    <location>
        <begin position="1"/>
        <end position="25"/>
    </location>
</feature>
<dbReference type="AlphaFoldDB" id="A0A6I9IPQ7"/>